<dbReference type="GO" id="GO:0061630">
    <property type="term" value="F:ubiquitin protein ligase activity"/>
    <property type="evidence" value="ECO:0007669"/>
    <property type="project" value="UniProtKB-EC"/>
</dbReference>
<evidence type="ECO:0000256" key="3">
    <source>
        <dbReference type="ARBA" id="ARBA00022679"/>
    </source>
</evidence>
<keyword evidence="6" id="KW-0833">Ubl conjugation pathway</keyword>
<accession>A0A1U7XAQ8</accession>
<keyword evidence="5 8" id="KW-0863">Zinc-finger</keyword>
<dbReference type="InterPro" id="IPR013083">
    <property type="entry name" value="Znf_RING/FYVE/PHD"/>
</dbReference>
<reference evidence="12" key="2">
    <citation type="submission" date="2025-08" db="UniProtKB">
        <authorList>
            <consortium name="RefSeq"/>
        </authorList>
    </citation>
    <scope>IDENTIFICATION</scope>
    <source>
        <tissue evidence="12">Leaf</tissue>
    </source>
</reference>
<evidence type="ECO:0000256" key="1">
    <source>
        <dbReference type="ARBA" id="ARBA00000900"/>
    </source>
</evidence>
<reference evidence="11" key="1">
    <citation type="journal article" date="2013" name="Genome Biol.">
        <title>Reference genomes and transcriptomes of Nicotiana sylvestris and Nicotiana tomentosiformis.</title>
        <authorList>
            <person name="Sierro N."/>
            <person name="Battey J.N."/>
            <person name="Ouadi S."/>
            <person name="Bovet L."/>
            <person name="Goepfert S."/>
            <person name="Bakaher N."/>
            <person name="Peitsch M.C."/>
            <person name="Ivanov N.V."/>
        </authorList>
    </citation>
    <scope>NUCLEOTIDE SEQUENCE [LARGE SCALE GENOMIC DNA]</scope>
</reference>
<feature type="compositionally biased region" description="Basic and acidic residues" evidence="9">
    <location>
        <begin position="326"/>
        <end position="345"/>
    </location>
</feature>
<keyword evidence="4" id="KW-0479">Metal-binding</keyword>
<organism evidence="11 12">
    <name type="scientific">Nicotiana sylvestris</name>
    <name type="common">Wood tobacco</name>
    <name type="synonym">South American tobacco</name>
    <dbReference type="NCBI Taxonomy" id="4096"/>
    <lineage>
        <taxon>Eukaryota</taxon>
        <taxon>Viridiplantae</taxon>
        <taxon>Streptophyta</taxon>
        <taxon>Embryophyta</taxon>
        <taxon>Tracheophyta</taxon>
        <taxon>Spermatophyta</taxon>
        <taxon>Magnoliopsida</taxon>
        <taxon>eudicotyledons</taxon>
        <taxon>Gunneridae</taxon>
        <taxon>Pentapetalae</taxon>
        <taxon>asterids</taxon>
        <taxon>lamiids</taxon>
        <taxon>Solanales</taxon>
        <taxon>Solanaceae</taxon>
        <taxon>Nicotianoideae</taxon>
        <taxon>Nicotianeae</taxon>
        <taxon>Nicotiana</taxon>
    </lineage>
</organism>
<name>A0A1U7XAQ8_NICSY</name>
<dbReference type="GO" id="GO:0008270">
    <property type="term" value="F:zinc ion binding"/>
    <property type="evidence" value="ECO:0007669"/>
    <property type="project" value="UniProtKB-KW"/>
</dbReference>
<evidence type="ECO:0000256" key="2">
    <source>
        <dbReference type="ARBA" id="ARBA00012483"/>
    </source>
</evidence>
<sequence length="345" mass="39679">MSSTENPNNGIRNFRRYWCYQCHRTVRISPENPSEIVCPRCFGHFLCEIEETNARQILDFTAFDPSPEARILEALTLMLDPNLFNRSSSGNAVPIFRRSDGTETIVPSDSIRPTREQRRTRDSWLRPRRRYSFLSNDTDEWTPESGILARPRSWIILRPAGEYSSGGPNRLGERRLGPPSGVNDRDYFTGPGLENLIEELTENDRPGPAPAPEPIINSIPTVVITPEHLRDDSECPVCKEKFKIGGEARELPCKHIYHSDCIVPWLRLHNSCPVCRNPLPVSSEIQMDTSDDCLEEGINRQRRCFRLRQIAASLWPFRSRKGWGRRQSEGKRIKNRDPRGKSLKR</sequence>
<evidence type="ECO:0000256" key="4">
    <source>
        <dbReference type="ARBA" id="ARBA00022723"/>
    </source>
</evidence>
<evidence type="ECO:0000256" key="7">
    <source>
        <dbReference type="ARBA" id="ARBA00022833"/>
    </source>
</evidence>
<keyword evidence="11" id="KW-1185">Reference proteome</keyword>
<dbReference type="GO" id="GO:0016567">
    <property type="term" value="P:protein ubiquitination"/>
    <property type="evidence" value="ECO:0007669"/>
    <property type="project" value="TreeGrafter"/>
</dbReference>
<evidence type="ECO:0000313" key="11">
    <source>
        <dbReference type="Proteomes" id="UP000189701"/>
    </source>
</evidence>
<dbReference type="PANTHER" id="PTHR15710">
    <property type="entry name" value="E3 UBIQUITIN-PROTEIN LIGASE PRAJA"/>
    <property type="match status" value="1"/>
</dbReference>
<evidence type="ECO:0000256" key="5">
    <source>
        <dbReference type="ARBA" id="ARBA00022771"/>
    </source>
</evidence>
<dbReference type="eggNOG" id="KOG0800">
    <property type="taxonomic scope" value="Eukaryota"/>
</dbReference>
<feature type="domain" description="RING-type" evidence="10">
    <location>
        <begin position="235"/>
        <end position="276"/>
    </location>
</feature>
<dbReference type="AlphaFoldDB" id="A0A1U7XAQ8"/>
<dbReference type="Proteomes" id="UP000189701">
    <property type="component" value="Unplaced"/>
</dbReference>
<dbReference type="RefSeq" id="XP_009786746.1">
    <property type="nucleotide sequence ID" value="XM_009788444.1"/>
</dbReference>
<dbReference type="Pfam" id="PF13639">
    <property type="entry name" value="zf-RING_2"/>
    <property type="match status" value="1"/>
</dbReference>
<dbReference type="GO" id="GO:0005737">
    <property type="term" value="C:cytoplasm"/>
    <property type="evidence" value="ECO:0007669"/>
    <property type="project" value="TreeGrafter"/>
</dbReference>
<dbReference type="Pfam" id="PF14369">
    <property type="entry name" value="Zn_ribbon_19"/>
    <property type="match status" value="1"/>
</dbReference>
<dbReference type="PROSITE" id="PS50089">
    <property type="entry name" value="ZF_RING_2"/>
    <property type="match status" value="1"/>
</dbReference>
<dbReference type="FunFam" id="3.30.40.10:FF:000022">
    <property type="entry name" value="E3 ubiquitin-protein ligase RING1-like"/>
    <property type="match status" value="1"/>
</dbReference>
<dbReference type="PANTHER" id="PTHR15710:SF18">
    <property type="entry name" value="RING-TYPE E3 UBIQUITIN TRANSFERASE"/>
    <property type="match status" value="1"/>
</dbReference>
<evidence type="ECO:0000256" key="6">
    <source>
        <dbReference type="ARBA" id="ARBA00022786"/>
    </source>
</evidence>
<evidence type="ECO:0000259" key="10">
    <source>
        <dbReference type="PROSITE" id="PS50089"/>
    </source>
</evidence>
<gene>
    <name evidence="12" type="primary">LOC104234806</name>
</gene>
<protein>
    <recommendedName>
        <fullName evidence="2">RING-type E3 ubiquitin transferase</fullName>
        <ecNumber evidence="2">2.3.2.27</ecNumber>
    </recommendedName>
</protein>
<evidence type="ECO:0000313" key="12">
    <source>
        <dbReference type="RefSeq" id="XP_009786746.1"/>
    </source>
</evidence>
<comment type="catalytic activity">
    <reaction evidence="1">
        <text>S-ubiquitinyl-[E2 ubiquitin-conjugating enzyme]-L-cysteine + [acceptor protein]-L-lysine = [E2 ubiquitin-conjugating enzyme]-L-cysteine + N(6)-ubiquitinyl-[acceptor protein]-L-lysine.</text>
        <dbReference type="EC" id="2.3.2.27"/>
    </reaction>
</comment>
<dbReference type="SMART" id="SM00184">
    <property type="entry name" value="RING"/>
    <property type="match status" value="1"/>
</dbReference>
<dbReference type="OrthoDB" id="8062037at2759"/>
<keyword evidence="3" id="KW-0808">Transferase</keyword>
<dbReference type="EC" id="2.3.2.27" evidence="2"/>
<keyword evidence="7" id="KW-0862">Zinc</keyword>
<dbReference type="CDD" id="cd16667">
    <property type="entry name" value="RING-H2_RNF126-like"/>
    <property type="match status" value="1"/>
</dbReference>
<dbReference type="InterPro" id="IPR001841">
    <property type="entry name" value="Znf_RING"/>
</dbReference>
<evidence type="ECO:0000256" key="8">
    <source>
        <dbReference type="PROSITE-ProRule" id="PRU00175"/>
    </source>
</evidence>
<evidence type="ECO:0000256" key="9">
    <source>
        <dbReference type="SAM" id="MobiDB-lite"/>
    </source>
</evidence>
<dbReference type="SUPFAM" id="SSF57850">
    <property type="entry name" value="RING/U-box"/>
    <property type="match status" value="1"/>
</dbReference>
<dbReference type="InterPro" id="IPR039525">
    <property type="entry name" value="RNF126-like_zinc-ribbon"/>
</dbReference>
<dbReference type="STRING" id="4096.A0A1U7XAQ8"/>
<feature type="region of interest" description="Disordered" evidence="9">
    <location>
        <begin position="325"/>
        <end position="345"/>
    </location>
</feature>
<dbReference type="Gene3D" id="3.30.40.10">
    <property type="entry name" value="Zinc/RING finger domain, C3HC4 (zinc finger)"/>
    <property type="match status" value="1"/>
</dbReference>
<proteinExistence type="predicted"/>